<organism evidence="1 2">
    <name type="scientific">Calicophoron daubneyi</name>
    <name type="common">Rumen fluke</name>
    <name type="synonym">Paramphistomum daubneyi</name>
    <dbReference type="NCBI Taxonomy" id="300641"/>
    <lineage>
        <taxon>Eukaryota</taxon>
        <taxon>Metazoa</taxon>
        <taxon>Spiralia</taxon>
        <taxon>Lophotrochozoa</taxon>
        <taxon>Platyhelminthes</taxon>
        <taxon>Trematoda</taxon>
        <taxon>Digenea</taxon>
        <taxon>Plagiorchiida</taxon>
        <taxon>Pronocephalata</taxon>
        <taxon>Paramphistomoidea</taxon>
        <taxon>Paramphistomidae</taxon>
        <taxon>Calicophoron</taxon>
    </lineage>
</organism>
<reference evidence="1" key="1">
    <citation type="submission" date="2024-06" db="EMBL/GenBank/DDBJ databases">
        <authorList>
            <person name="Liu X."/>
            <person name="Lenzi L."/>
            <person name="Haldenby T S."/>
            <person name="Uol C."/>
        </authorList>
    </citation>
    <scope>NUCLEOTIDE SEQUENCE</scope>
</reference>
<evidence type="ECO:0000313" key="2">
    <source>
        <dbReference type="Proteomes" id="UP001497525"/>
    </source>
</evidence>
<comment type="caution">
    <text evidence="1">The sequence shown here is derived from an EMBL/GenBank/DDBJ whole genome shotgun (WGS) entry which is preliminary data.</text>
</comment>
<accession>A0AAV2TNR6</accession>
<protein>
    <submittedName>
        <fullName evidence="1">Uncharacterized protein</fullName>
    </submittedName>
</protein>
<sequence length="136" mass="15628">MVQSISANALTAVSLFDFARRQLIAIGGTQGVLQLFVVPRRLKRRVLNELTSFTTYTEREVKRQEFVISRWNMRDQEKMEKEAETKKQAGVAPAVQLTEDELLQKEAAEYQEYLKEEHAFLRSLGLIEEEPLNGLA</sequence>
<evidence type="ECO:0000313" key="1">
    <source>
        <dbReference type="EMBL" id="CAL5138018.1"/>
    </source>
</evidence>
<dbReference type="EMBL" id="CAXLJL010000467">
    <property type="protein sequence ID" value="CAL5138018.1"/>
    <property type="molecule type" value="Genomic_DNA"/>
</dbReference>
<name>A0AAV2TNR6_CALDB</name>
<dbReference type="AlphaFoldDB" id="A0AAV2TNR6"/>
<dbReference type="Proteomes" id="UP001497525">
    <property type="component" value="Unassembled WGS sequence"/>
</dbReference>
<gene>
    <name evidence="1" type="ORF">CDAUBV1_LOCUS12536</name>
</gene>
<proteinExistence type="predicted"/>